<feature type="domain" description="HTH merR-type" evidence="9">
    <location>
        <begin position="33"/>
        <end position="101"/>
    </location>
</feature>
<protein>
    <submittedName>
        <fullName evidence="10">Redox-sensitive transcriptional activator SoxR</fullName>
    </submittedName>
</protein>
<keyword evidence="6" id="KW-0238">DNA-binding</keyword>
<evidence type="ECO:0000256" key="8">
    <source>
        <dbReference type="SAM" id="MobiDB-lite"/>
    </source>
</evidence>
<dbReference type="PROSITE" id="PS50937">
    <property type="entry name" value="HTH_MERR_2"/>
    <property type="match status" value="1"/>
</dbReference>
<reference evidence="11" key="1">
    <citation type="journal article" date="2019" name="Int. J. Syst. Evol. Microbiol.">
        <title>The Global Catalogue of Microorganisms (GCM) 10K type strain sequencing project: providing services to taxonomists for standard genome sequencing and annotation.</title>
        <authorList>
            <consortium name="The Broad Institute Genomics Platform"/>
            <consortium name="The Broad Institute Genome Sequencing Center for Infectious Disease"/>
            <person name="Wu L."/>
            <person name="Ma J."/>
        </authorList>
    </citation>
    <scope>NUCLEOTIDE SEQUENCE [LARGE SCALE GENOMIC DNA]</scope>
    <source>
        <strain evidence="11">KCTC 19466</strain>
    </source>
</reference>
<keyword evidence="1" id="KW-0001">2Fe-2S</keyword>
<sequence>MDGATIDDRNVNDLNASDSKDGDSNVSDPNVNELTVGQLADRSGLAVSALHFYERRGLIHSRRTSGNQRRYPRSILRRVAVIRAAQRAGIPLSTVADALAQLPRGGVPSRADWQRMSQAWRDEIEDRIVRLEHLRDRLDGCIGCGCLSLTSCTMANPRDRLGEQGPGAPALDV</sequence>
<proteinExistence type="predicted"/>
<evidence type="ECO:0000256" key="7">
    <source>
        <dbReference type="ARBA" id="ARBA00023163"/>
    </source>
</evidence>
<evidence type="ECO:0000313" key="11">
    <source>
        <dbReference type="Proteomes" id="UP000642819"/>
    </source>
</evidence>
<dbReference type="Gene3D" id="1.10.1660.10">
    <property type="match status" value="1"/>
</dbReference>
<name>A0ABQ3GE99_9MICC</name>
<evidence type="ECO:0000256" key="4">
    <source>
        <dbReference type="ARBA" id="ARBA00023014"/>
    </source>
</evidence>
<evidence type="ECO:0000256" key="6">
    <source>
        <dbReference type="ARBA" id="ARBA00023125"/>
    </source>
</evidence>
<dbReference type="PROSITE" id="PS00552">
    <property type="entry name" value="HTH_MERR_1"/>
    <property type="match status" value="1"/>
</dbReference>
<keyword evidence="2" id="KW-0479">Metal-binding</keyword>
<feature type="region of interest" description="Disordered" evidence="8">
    <location>
        <begin position="1"/>
        <end position="31"/>
    </location>
</feature>
<dbReference type="EMBL" id="BMXK01000003">
    <property type="protein sequence ID" value="GHD03344.1"/>
    <property type="molecule type" value="Genomic_DNA"/>
</dbReference>
<dbReference type="PANTHER" id="PTHR30204:SF0">
    <property type="entry name" value="REDOX-SENSITIVE TRANSCRIPTIONAL ACTIVATOR SOXR"/>
    <property type="match status" value="1"/>
</dbReference>
<dbReference type="CDD" id="cd01110">
    <property type="entry name" value="HTH_SoxR"/>
    <property type="match status" value="1"/>
</dbReference>
<feature type="compositionally biased region" description="Basic and acidic residues" evidence="8">
    <location>
        <begin position="1"/>
        <end position="11"/>
    </location>
</feature>
<evidence type="ECO:0000256" key="1">
    <source>
        <dbReference type="ARBA" id="ARBA00022714"/>
    </source>
</evidence>
<comment type="caution">
    <text evidence="10">The sequence shown here is derived from an EMBL/GenBank/DDBJ whole genome shotgun (WGS) entry which is preliminary data.</text>
</comment>
<dbReference type="Pfam" id="PF00376">
    <property type="entry name" value="MerR"/>
    <property type="match status" value="1"/>
</dbReference>
<dbReference type="InterPro" id="IPR010211">
    <property type="entry name" value="Redox-sen_tscrpt-act_SoxR"/>
</dbReference>
<dbReference type="Pfam" id="PF09278">
    <property type="entry name" value="MerR-DNA-bind"/>
    <property type="match status" value="1"/>
</dbReference>
<dbReference type="InterPro" id="IPR009061">
    <property type="entry name" value="DNA-bd_dom_put_sf"/>
</dbReference>
<evidence type="ECO:0000256" key="5">
    <source>
        <dbReference type="ARBA" id="ARBA00023015"/>
    </source>
</evidence>
<dbReference type="RefSeq" id="WP_308425372.1">
    <property type="nucleotide sequence ID" value="NZ_BMXK01000003.1"/>
</dbReference>
<organism evidence="10 11">
    <name type="scientific">Zhihengliuella salsuginis</name>
    <dbReference type="NCBI Taxonomy" id="578222"/>
    <lineage>
        <taxon>Bacteria</taxon>
        <taxon>Bacillati</taxon>
        <taxon>Actinomycetota</taxon>
        <taxon>Actinomycetes</taxon>
        <taxon>Micrococcales</taxon>
        <taxon>Micrococcaceae</taxon>
        <taxon>Zhihengliuella</taxon>
    </lineage>
</organism>
<dbReference type="NCBIfam" id="TIGR01950">
    <property type="entry name" value="SoxR"/>
    <property type="match status" value="1"/>
</dbReference>
<keyword evidence="7" id="KW-0804">Transcription</keyword>
<dbReference type="SMART" id="SM00422">
    <property type="entry name" value="HTH_MERR"/>
    <property type="match status" value="1"/>
</dbReference>
<dbReference type="SUPFAM" id="SSF46955">
    <property type="entry name" value="Putative DNA-binding domain"/>
    <property type="match status" value="1"/>
</dbReference>
<keyword evidence="11" id="KW-1185">Reference proteome</keyword>
<dbReference type="Proteomes" id="UP000642819">
    <property type="component" value="Unassembled WGS sequence"/>
</dbReference>
<dbReference type="InterPro" id="IPR000551">
    <property type="entry name" value="MerR-type_HTH_dom"/>
</dbReference>
<keyword evidence="5" id="KW-0805">Transcription regulation</keyword>
<dbReference type="PRINTS" id="PR00040">
    <property type="entry name" value="HTHMERR"/>
</dbReference>
<evidence type="ECO:0000313" key="10">
    <source>
        <dbReference type="EMBL" id="GHD03344.1"/>
    </source>
</evidence>
<evidence type="ECO:0000256" key="3">
    <source>
        <dbReference type="ARBA" id="ARBA00023004"/>
    </source>
</evidence>
<gene>
    <name evidence="10" type="ORF">GCM10008096_09510</name>
</gene>
<accession>A0ABQ3GE99</accession>
<evidence type="ECO:0000256" key="2">
    <source>
        <dbReference type="ARBA" id="ARBA00022723"/>
    </source>
</evidence>
<dbReference type="PANTHER" id="PTHR30204">
    <property type="entry name" value="REDOX-CYCLING DRUG-SENSING TRANSCRIPTIONAL ACTIVATOR SOXR"/>
    <property type="match status" value="1"/>
</dbReference>
<dbReference type="InterPro" id="IPR015358">
    <property type="entry name" value="Tscrpt_reg_MerR_DNA-bd"/>
</dbReference>
<evidence type="ECO:0000259" key="9">
    <source>
        <dbReference type="PROSITE" id="PS50937"/>
    </source>
</evidence>
<keyword evidence="4" id="KW-0411">Iron-sulfur</keyword>
<dbReference type="InterPro" id="IPR047057">
    <property type="entry name" value="MerR_fam"/>
</dbReference>
<keyword evidence="3" id="KW-0408">Iron</keyword>